<organism evidence="1 2">
    <name type="scientific">Candidatus Magasanikbacteria bacterium CG10_big_fil_rev_8_21_14_0_10_43_6</name>
    <dbReference type="NCBI Taxonomy" id="1974650"/>
    <lineage>
        <taxon>Bacteria</taxon>
        <taxon>Candidatus Magasanikiibacteriota</taxon>
    </lineage>
</organism>
<gene>
    <name evidence="1" type="ORF">COU33_05450</name>
</gene>
<protein>
    <submittedName>
        <fullName evidence="1">Uncharacterized protein</fullName>
    </submittedName>
</protein>
<comment type="caution">
    <text evidence="1">The sequence shown here is derived from an EMBL/GenBank/DDBJ whole genome shotgun (WGS) entry which is preliminary data.</text>
</comment>
<sequence length="79" mass="9357">DDRLGPRIRRIDGVDDLWHFDIWMETTKEADEFGRKMALVVVFMLQEEAVIAKGIPMPHFLLQPRHPPNWRMEDFLAPN</sequence>
<dbReference type="AlphaFoldDB" id="A0A2M6VZM1"/>
<feature type="non-terminal residue" evidence="1">
    <location>
        <position position="1"/>
    </location>
</feature>
<proteinExistence type="predicted"/>
<dbReference type="EMBL" id="PFBZ01000232">
    <property type="protein sequence ID" value="PIT86023.1"/>
    <property type="molecule type" value="Genomic_DNA"/>
</dbReference>
<evidence type="ECO:0000313" key="2">
    <source>
        <dbReference type="Proteomes" id="UP000229362"/>
    </source>
</evidence>
<dbReference type="Proteomes" id="UP000229362">
    <property type="component" value="Unassembled WGS sequence"/>
</dbReference>
<evidence type="ECO:0000313" key="1">
    <source>
        <dbReference type="EMBL" id="PIT86023.1"/>
    </source>
</evidence>
<accession>A0A2M6VZM1</accession>
<name>A0A2M6VZM1_9BACT</name>
<reference evidence="2" key="1">
    <citation type="submission" date="2017-09" db="EMBL/GenBank/DDBJ databases">
        <title>Depth-based differentiation of microbial function through sediment-hosted aquifers and enrichment of novel symbionts in the deep terrestrial subsurface.</title>
        <authorList>
            <person name="Probst A.J."/>
            <person name="Ladd B."/>
            <person name="Jarett J.K."/>
            <person name="Geller-Mcgrath D.E."/>
            <person name="Sieber C.M.K."/>
            <person name="Emerson J.B."/>
            <person name="Anantharaman K."/>
            <person name="Thomas B.C."/>
            <person name="Malmstrom R."/>
            <person name="Stieglmeier M."/>
            <person name="Klingl A."/>
            <person name="Woyke T."/>
            <person name="Ryan C.M."/>
            <person name="Banfield J.F."/>
        </authorList>
    </citation>
    <scope>NUCLEOTIDE SEQUENCE [LARGE SCALE GENOMIC DNA]</scope>
</reference>